<accession>A0A0I9W891</accession>
<proteinExistence type="predicted"/>
<reference evidence="3" key="1">
    <citation type="submission" date="2017-04" db="EMBL/GenBank/DDBJ databases">
        <title>Function of individual gut microbiota members based on whole genome sequencing of pure cultures obtained from chicken caecum.</title>
        <authorList>
            <person name="Medvecky M."/>
            <person name="Cejkova D."/>
            <person name="Polansky O."/>
            <person name="Karasova D."/>
            <person name="Kubasova T."/>
            <person name="Cizek A."/>
            <person name="Rychlik I."/>
        </authorList>
    </citation>
    <scope>NUCLEOTIDE SEQUENCE [LARGE SCALE GENOMIC DNA]</scope>
    <source>
        <strain evidence="3">An144</strain>
    </source>
</reference>
<protein>
    <submittedName>
        <fullName evidence="2">Uncharacterized protein</fullName>
    </submittedName>
</protein>
<evidence type="ECO:0000313" key="3">
    <source>
        <dbReference type="Proteomes" id="UP000196074"/>
    </source>
</evidence>
<dbReference type="AlphaFoldDB" id="A0A0I9W891"/>
<evidence type="ECO:0000313" key="2">
    <source>
        <dbReference type="EMBL" id="OUQ10240.1"/>
    </source>
</evidence>
<dbReference type="RefSeq" id="WP_047334714.1">
    <property type="nucleotide sequence ID" value="NZ_JAZKJR010000001.1"/>
</dbReference>
<comment type="caution">
    <text evidence="2">The sequence shown here is derived from an EMBL/GenBank/DDBJ whole genome shotgun (WGS) entry which is preliminary data.</text>
</comment>
<evidence type="ECO:0000313" key="4">
    <source>
        <dbReference type="Proteomes" id="UP000588071"/>
    </source>
</evidence>
<reference evidence="1 4" key="3">
    <citation type="submission" date="2020-04" db="EMBL/GenBank/DDBJ databases">
        <authorList>
            <person name="Hitch T.C.A."/>
            <person name="Wylensek D."/>
            <person name="Clavel T."/>
        </authorList>
    </citation>
    <scope>NUCLEOTIDE SEQUENCE [LARGE SCALE GENOMIC DNA]</scope>
    <source>
        <strain evidence="1 4">WCA-380-WT-3C</strain>
    </source>
</reference>
<reference evidence="2" key="2">
    <citation type="journal article" date="2018" name="BMC Genomics">
        <title>Whole genome sequencing and function prediction of 133 gut anaerobes isolated from chicken caecum in pure cultures.</title>
        <authorList>
            <person name="Medvecky M."/>
            <person name="Cejkova D."/>
            <person name="Polansky O."/>
            <person name="Karasova D."/>
            <person name="Kubasova T."/>
            <person name="Cizek A."/>
            <person name="Rychlik I."/>
        </authorList>
    </citation>
    <scope>NUCLEOTIDE SEQUENCE</scope>
    <source>
        <strain evidence="2">An144</strain>
    </source>
</reference>
<sequence>MKEGRVMARSNQSWDEFFQDAFIKWAHSLLNNEKAKMIAFWSEYSELEKVLLQLKDNMNLLYEHFPQYYEKVYGKTVKDPVRKTFKQMQEICSKAAGLNPLKNPTVDQSIKRMVKAGQDSLYKIYIPLIFEHSIFDDADPLYFVWLDSLLEAQQIPFQFVLDEYFGMYRMDDFRDDLIAQGKLQQLEKEAHGPIFYHPDFDELFRDNKINYYLKSMASNVVHDMDVDDMENVLSKAPQIHYPDVVASILNHLNEEVLYIPPEFNVDIPLAIERLVSYMSGYLAKQAREHQLLLDYKKMLREYAELDKCIAFSRYIQTKDDFTHFFQEFYHAIGGVISVAIEEGGLRNRFVKDNQPESSEDYEILLTTLCEMLTTELFSQVILDLIHEDLLKVECVFEDDDE</sequence>
<gene>
    <name evidence="2" type="ORF">B5E88_06730</name>
    <name evidence="1" type="ORF">HF857_06840</name>
</gene>
<name>A0A0I9W891_9ENTE</name>
<dbReference type="Proteomes" id="UP000196074">
    <property type="component" value="Unassembled WGS sequence"/>
</dbReference>
<dbReference type="EMBL" id="JABAFV010000009">
    <property type="protein sequence ID" value="NME49953.1"/>
    <property type="molecule type" value="Genomic_DNA"/>
</dbReference>
<dbReference type="EMBL" id="NFLC01000011">
    <property type="protein sequence ID" value="OUQ10240.1"/>
    <property type="molecule type" value="Genomic_DNA"/>
</dbReference>
<organism evidence="2 3">
    <name type="scientific">Enterococcus cecorum</name>
    <dbReference type="NCBI Taxonomy" id="44008"/>
    <lineage>
        <taxon>Bacteria</taxon>
        <taxon>Bacillati</taxon>
        <taxon>Bacillota</taxon>
        <taxon>Bacilli</taxon>
        <taxon>Lactobacillales</taxon>
        <taxon>Enterococcaceae</taxon>
        <taxon>Enterococcus</taxon>
    </lineage>
</organism>
<dbReference type="Proteomes" id="UP000588071">
    <property type="component" value="Unassembled WGS sequence"/>
</dbReference>
<evidence type="ECO:0000313" key="1">
    <source>
        <dbReference type="EMBL" id="NME49953.1"/>
    </source>
</evidence>